<evidence type="ECO:0000313" key="4">
    <source>
        <dbReference type="Proteomes" id="UP000326881"/>
    </source>
</evidence>
<organism evidence="3 4">
    <name type="scientific">Rhizobium grahamii</name>
    <dbReference type="NCBI Taxonomy" id="1120045"/>
    <lineage>
        <taxon>Bacteria</taxon>
        <taxon>Pseudomonadati</taxon>
        <taxon>Pseudomonadota</taxon>
        <taxon>Alphaproteobacteria</taxon>
        <taxon>Hyphomicrobiales</taxon>
        <taxon>Rhizobiaceae</taxon>
        <taxon>Rhizobium/Agrobacterium group</taxon>
        <taxon>Rhizobium</taxon>
    </lineage>
</organism>
<feature type="transmembrane region" description="Helical" evidence="1">
    <location>
        <begin position="120"/>
        <end position="140"/>
    </location>
</feature>
<evidence type="ECO:0000313" key="3">
    <source>
        <dbReference type="EMBL" id="QFY61143.1"/>
    </source>
</evidence>
<feature type="transmembrane region" description="Helical" evidence="1">
    <location>
        <begin position="88"/>
        <end position="108"/>
    </location>
</feature>
<name>A0A5Q0C6T7_9HYPH</name>
<keyword evidence="1" id="KW-0812">Transmembrane</keyword>
<dbReference type="InterPro" id="IPR048432">
    <property type="entry name" value="MASE7"/>
</dbReference>
<dbReference type="EMBL" id="CP043498">
    <property type="protein sequence ID" value="QFY61143.1"/>
    <property type="molecule type" value="Genomic_DNA"/>
</dbReference>
<sequence length="180" mass="19527">MADSRPPLDPLTQATVTVAWVIFANKPFYPLYVWYLVGNGVTASLGTLLAAPFFLAIPFIARHAPLAARLALPLVGTLDTLFETKLFGTGSGTQLFLAPCIMLAALSFRSEETWWQRGMAAFVFLVFVLSRYAIGAPLHAWSDADLSTLINLNAFAVASLMAFIALRYAGVRQAAKANDQ</sequence>
<dbReference type="Pfam" id="PF20967">
    <property type="entry name" value="MASE7"/>
    <property type="match status" value="1"/>
</dbReference>
<feature type="transmembrane region" description="Helical" evidence="1">
    <location>
        <begin position="146"/>
        <end position="166"/>
    </location>
</feature>
<dbReference type="OrthoDB" id="7593905at2"/>
<reference evidence="3 4" key="1">
    <citation type="submission" date="2019-08" db="EMBL/GenBank/DDBJ databases">
        <title>Prosopis cineraria nodule microbiome.</title>
        <authorList>
            <person name="Ali R."/>
            <person name="Chaluvadi S.R."/>
            <person name="Wang X."/>
        </authorList>
    </citation>
    <scope>NUCLEOTIDE SEQUENCE [LARGE SCALE GENOMIC DNA]</scope>
    <source>
        <strain evidence="3 4">BG7</strain>
    </source>
</reference>
<keyword evidence="1" id="KW-1133">Transmembrane helix</keyword>
<dbReference type="RefSeq" id="WP_153271304.1">
    <property type="nucleotide sequence ID" value="NZ_CP043498.1"/>
</dbReference>
<keyword evidence="1" id="KW-0472">Membrane</keyword>
<dbReference type="KEGG" id="rgr:FZ934_12435"/>
<dbReference type="Proteomes" id="UP000326881">
    <property type="component" value="Chromosome"/>
</dbReference>
<accession>A0A5Q0C6T7</accession>
<keyword evidence="4" id="KW-1185">Reference proteome</keyword>
<evidence type="ECO:0000259" key="2">
    <source>
        <dbReference type="Pfam" id="PF20967"/>
    </source>
</evidence>
<protein>
    <recommendedName>
        <fullName evidence="2">Adenylate cyclase MASE7 domain-containing protein</fullName>
    </recommendedName>
</protein>
<evidence type="ECO:0000256" key="1">
    <source>
        <dbReference type="SAM" id="Phobius"/>
    </source>
</evidence>
<proteinExistence type="predicted"/>
<dbReference type="AlphaFoldDB" id="A0A5Q0C6T7"/>
<feature type="domain" description="Adenylate cyclase MASE7" evidence="2">
    <location>
        <begin position="36"/>
        <end position="178"/>
    </location>
</feature>
<gene>
    <name evidence="3" type="ORF">FZ934_12435</name>
</gene>